<comment type="caution">
    <text evidence="10">The sequence shown here is derived from an EMBL/GenBank/DDBJ whole genome shotgun (WGS) entry which is preliminary data.</text>
</comment>
<dbReference type="SMART" id="SM00283">
    <property type="entry name" value="MA"/>
    <property type="match status" value="1"/>
</dbReference>
<evidence type="ECO:0000256" key="5">
    <source>
        <dbReference type="ARBA" id="ARBA00023224"/>
    </source>
</evidence>
<proteinExistence type="inferred from homology"/>
<evidence type="ECO:0000313" key="10">
    <source>
        <dbReference type="EMBL" id="KYN89710.1"/>
    </source>
</evidence>
<keyword evidence="3 8" id="KW-1133">Transmembrane helix</keyword>
<keyword evidence="4 8" id="KW-0472">Membrane</keyword>
<comment type="subcellular location">
    <subcellularLocation>
        <location evidence="1">Membrane</location>
        <topology evidence="1">Multi-pass membrane protein</topology>
    </subcellularLocation>
</comment>
<name>A0A151L0C5_9VIBR</name>
<gene>
    <name evidence="10" type="ORF">ATY37_12115</name>
</gene>
<dbReference type="GO" id="GO:0004888">
    <property type="term" value="F:transmembrane signaling receptor activity"/>
    <property type="evidence" value="ECO:0007669"/>
    <property type="project" value="InterPro"/>
</dbReference>
<dbReference type="EMBL" id="LOBR01000014">
    <property type="protein sequence ID" value="KYN89710.1"/>
    <property type="molecule type" value="Genomic_DNA"/>
</dbReference>
<dbReference type="InterPro" id="IPR004089">
    <property type="entry name" value="MCPsignal_dom"/>
</dbReference>
<dbReference type="SUPFAM" id="SSF58104">
    <property type="entry name" value="Methyl-accepting chemotaxis protein (MCP) signaling domain"/>
    <property type="match status" value="1"/>
</dbReference>
<dbReference type="Gene3D" id="1.10.287.950">
    <property type="entry name" value="Methyl-accepting chemotaxis protein"/>
    <property type="match status" value="1"/>
</dbReference>
<accession>A0A151L0C5</accession>
<dbReference type="AlphaFoldDB" id="A0A151L0C5"/>
<keyword evidence="5 7" id="KW-0807">Transducer</keyword>
<protein>
    <submittedName>
        <fullName evidence="10">Chemotaxis protein</fullName>
    </submittedName>
</protein>
<dbReference type="InterPro" id="IPR024478">
    <property type="entry name" value="HlyB_4HB_MCP"/>
</dbReference>
<dbReference type="FunFam" id="1.10.287.950:FF:000001">
    <property type="entry name" value="Methyl-accepting chemotaxis sensory transducer"/>
    <property type="match status" value="1"/>
</dbReference>
<feature type="transmembrane region" description="Helical" evidence="8">
    <location>
        <begin position="12"/>
        <end position="32"/>
    </location>
</feature>
<evidence type="ECO:0000256" key="1">
    <source>
        <dbReference type="ARBA" id="ARBA00004141"/>
    </source>
</evidence>
<dbReference type="GO" id="GO:0007165">
    <property type="term" value="P:signal transduction"/>
    <property type="evidence" value="ECO:0007669"/>
    <property type="project" value="UniProtKB-KW"/>
</dbReference>
<dbReference type="RefSeq" id="WP_061896522.1">
    <property type="nucleotide sequence ID" value="NZ_LOBR01000014.1"/>
</dbReference>
<evidence type="ECO:0000256" key="6">
    <source>
        <dbReference type="ARBA" id="ARBA00029447"/>
    </source>
</evidence>
<dbReference type="Pfam" id="PF00015">
    <property type="entry name" value="MCPsignal"/>
    <property type="match status" value="1"/>
</dbReference>
<dbReference type="Pfam" id="PF12729">
    <property type="entry name" value="4HB_MCP_1"/>
    <property type="match status" value="1"/>
</dbReference>
<dbReference type="GO" id="GO:0006935">
    <property type="term" value="P:chemotaxis"/>
    <property type="evidence" value="ECO:0007669"/>
    <property type="project" value="InterPro"/>
</dbReference>
<dbReference type="GO" id="GO:0016020">
    <property type="term" value="C:membrane"/>
    <property type="evidence" value="ECO:0007669"/>
    <property type="project" value="UniProtKB-SubCell"/>
</dbReference>
<evidence type="ECO:0000256" key="4">
    <source>
        <dbReference type="ARBA" id="ARBA00023136"/>
    </source>
</evidence>
<comment type="similarity">
    <text evidence="6">Belongs to the methyl-accepting chemotaxis (MCP) protein family.</text>
</comment>
<feature type="domain" description="Methyl-accepting transducer" evidence="9">
    <location>
        <begin position="274"/>
        <end position="510"/>
    </location>
</feature>
<dbReference type="PRINTS" id="PR00260">
    <property type="entry name" value="CHEMTRNSDUCR"/>
</dbReference>
<dbReference type="PANTHER" id="PTHR32089:SF119">
    <property type="entry name" value="METHYL-ACCEPTING CHEMOTAXIS PROTEIN CTPL"/>
    <property type="match status" value="1"/>
</dbReference>
<dbReference type="Proteomes" id="UP000075346">
    <property type="component" value="Unassembled WGS sequence"/>
</dbReference>
<evidence type="ECO:0000256" key="7">
    <source>
        <dbReference type="PROSITE-ProRule" id="PRU00284"/>
    </source>
</evidence>
<dbReference type="CDD" id="cd11386">
    <property type="entry name" value="MCP_signal"/>
    <property type="match status" value="1"/>
</dbReference>
<sequence length="546" mass="60084">MQYLAKFKVRTRLALGFGTLVALMGVLTIIGIQKVNFIDMSLEEVTDINSVKQRYAINYRGSVHDRAIAIRDVAMARSAREISQFEDDIRHLETFYQQSEQNMQRMMSDGVPFSAMERDILRRIDEIQAKTLPLVQEVIGKKSNGENVTPLLLDKVRPNFTNWLKAINEFIDYQESLNQQLTPIARAQANGFQSLMLALSGIAVVISALVAFMIERSFRLSLGSEPYVAQNAIQLMASGELTQHYEPSERGSILHSLSLMSDKLSSIVLNIRRASEQLATQVEAVSSGSSSVFDSAQQQAILTQNMATQLETMHASIDDIAKVVSLTEQNSVNTSDNARDGRVRIAAVAEQMLSVTTAVNDTVDQVKQLEAKTRDIGGIVNMISGISEQTNLLALNAAIEAARAGESGRGFAVVADEVRNLAKRTGEATTQIEAMLKEVQAQTVASVTAMENTQPKVESCQKNTAEASQLLVSIEQQSQDSLNRVRDVVIATDEQVGVVRELVVAMQQISSMSNESIRLMENNQVASQNLNALSNHLKQEVAFFKV</sequence>
<dbReference type="PROSITE" id="PS50111">
    <property type="entry name" value="CHEMOTAXIS_TRANSDUC_2"/>
    <property type="match status" value="1"/>
</dbReference>
<evidence type="ECO:0000259" key="9">
    <source>
        <dbReference type="PROSITE" id="PS50111"/>
    </source>
</evidence>
<dbReference type="InterPro" id="IPR004090">
    <property type="entry name" value="Chemotax_Me-accpt_rcpt"/>
</dbReference>
<evidence type="ECO:0000256" key="3">
    <source>
        <dbReference type="ARBA" id="ARBA00022989"/>
    </source>
</evidence>
<keyword evidence="2 8" id="KW-0812">Transmembrane</keyword>
<dbReference type="PANTHER" id="PTHR32089">
    <property type="entry name" value="METHYL-ACCEPTING CHEMOTAXIS PROTEIN MCPB"/>
    <property type="match status" value="1"/>
</dbReference>
<organism evidence="10">
    <name type="scientific">Vibrio cidicii</name>
    <dbReference type="NCBI Taxonomy" id="1763883"/>
    <lineage>
        <taxon>Bacteria</taxon>
        <taxon>Pseudomonadati</taxon>
        <taxon>Pseudomonadota</taxon>
        <taxon>Gammaproteobacteria</taxon>
        <taxon>Vibrionales</taxon>
        <taxon>Vibrionaceae</taxon>
        <taxon>Vibrio</taxon>
    </lineage>
</organism>
<evidence type="ECO:0000256" key="2">
    <source>
        <dbReference type="ARBA" id="ARBA00022692"/>
    </source>
</evidence>
<evidence type="ECO:0000256" key="8">
    <source>
        <dbReference type="SAM" id="Phobius"/>
    </source>
</evidence>
<reference evidence="10" key="1">
    <citation type="submission" date="2015-12" db="EMBL/GenBank/DDBJ databases">
        <authorList>
            <person name="Tarr C.L."/>
            <person name="Gladney L.M."/>
        </authorList>
    </citation>
    <scope>NUCLEOTIDE SEQUENCE</scope>
    <source>
        <strain evidence="10">2538-88</strain>
    </source>
</reference>